<reference evidence="1" key="1">
    <citation type="submission" date="2020-11" db="EMBL/GenBank/DDBJ databases">
        <authorList>
            <consortium name="DOE Joint Genome Institute"/>
            <person name="Ahrendt S."/>
            <person name="Riley R."/>
            <person name="Andreopoulos W."/>
            <person name="Labutti K."/>
            <person name="Pangilinan J."/>
            <person name="Ruiz-Duenas F.J."/>
            <person name="Barrasa J.M."/>
            <person name="Sanchez-Garcia M."/>
            <person name="Camarero S."/>
            <person name="Miyauchi S."/>
            <person name="Serrano A."/>
            <person name="Linde D."/>
            <person name="Babiker R."/>
            <person name="Drula E."/>
            <person name="Ayuso-Fernandez I."/>
            <person name="Pacheco R."/>
            <person name="Padilla G."/>
            <person name="Ferreira P."/>
            <person name="Barriuso J."/>
            <person name="Kellner H."/>
            <person name="Castanera R."/>
            <person name="Alfaro M."/>
            <person name="Ramirez L."/>
            <person name="Pisabarro A.G."/>
            <person name="Kuo A."/>
            <person name="Tritt A."/>
            <person name="Lipzen A."/>
            <person name="He G."/>
            <person name="Yan M."/>
            <person name="Ng V."/>
            <person name="Cullen D."/>
            <person name="Martin F."/>
            <person name="Rosso M.-N."/>
            <person name="Henrissat B."/>
            <person name="Hibbett D."/>
            <person name="Martinez A.T."/>
            <person name="Grigoriev I.V."/>
        </authorList>
    </citation>
    <scope>NUCLEOTIDE SEQUENCE</scope>
    <source>
        <strain evidence="1">AH 40177</strain>
    </source>
</reference>
<protein>
    <submittedName>
        <fullName evidence="1">Uncharacterized protein</fullName>
    </submittedName>
</protein>
<comment type="caution">
    <text evidence="1">The sequence shown here is derived from an EMBL/GenBank/DDBJ whole genome shotgun (WGS) entry which is preliminary data.</text>
</comment>
<name>A0A9P5P4V2_9AGAR</name>
<dbReference type="AlphaFoldDB" id="A0A9P5P4V2"/>
<evidence type="ECO:0000313" key="2">
    <source>
        <dbReference type="Proteomes" id="UP000772434"/>
    </source>
</evidence>
<sequence length="201" mass="22394">MASTKVFENASHFSIQGSEFNAVAGDLTVNHNTNYVGDVPSTQLISGRRFRVILDGDVFVLSTRSSVSKDSQDKVKVVRLISTVQVVGLGESPKFTAVTYEGPQAKEAFDDDLVQHSQFRHHNLMQLFGVVHGASIPTLLFHSELIPVQYFWKLCSSSPLALVYLNHRFVVDVTEAQRVTEVASSSSFEFSKLTFFQVHLR</sequence>
<accession>A0A9P5P4V2</accession>
<keyword evidence="2" id="KW-1185">Reference proteome</keyword>
<gene>
    <name evidence="1" type="ORF">BDP27DRAFT_596474</name>
</gene>
<proteinExistence type="predicted"/>
<evidence type="ECO:0000313" key="1">
    <source>
        <dbReference type="EMBL" id="KAF9058311.1"/>
    </source>
</evidence>
<dbReference type="OrthoDB" id="3058466at2759"/>
<dbReference type="Proteomes" id="UP000772434">
    <property type="component" value="Unassembled WGS sequence"/>
</dbReference>
<dbReference type="EMBL" id="JADNRY010000398">
    <property type="protein sequence ID" value="KAF9058311.1"/>
    <property type="molecule type" value="Genomic_DNA"/>
</dbReference>
<organism evidence="1 2">
    <name type="scientific">Rhodocollybia butyracea</name>
    <dbReference type="NCBI Taxonomy" id="206335"/>
    <lineage>
        <taxon>Eukaryota</taxon>
        <taxon>Fungi</taxon>
        <taxon>Dikarya</taxon>
        <taxon>Basidiomycota</taxon>
        <taxon>Agaricomycotina</taxon>
        <taxon>Agaricomycetes</taxon>
        <taxon>Agaricomycetidae</taxon>
        <taxon>Agaricales</taxon>
        <taxon>Marasmiineae</taxon>
        <taxon>Omphalotaceae</taxon>
        <taxon>Rhodocollybia</taxon>
    </lineage>
</organism>